<evidence type="ECO:0000313" key="5">
    <source>
        <dbReference type="Proteomes" id="UP000014157"/>
    </source>
</evidence>
<feature type="transmembrane region" description="Helical" evidence="1">
    <location>
        <begin position="144"/>
        <end position="168"/>
    </location>
</feature>
<feature type="transmembrane region" description="Helical" evidence="1">
    <location>
        <begin position="99"/>
        <end position="124"/>
    </location>
</feature>
<dbReference type="PANTHER" id="PTHR37305:SF1">
    <property type="entry name" value="MEMBRANE PROTEIN"/>
    <property type="match status" value="1"/>
</dbReference>
<reference evidence="2 4" key="1">
    <citation type="submission" date="2013-02" db="EMBL/GenBank/DDBJ databases">
        <title>The Genome Sequence of Enterococcus moraviensis BAA-383.</title>
        <authorList>
            <consortium name="The Broad Institute Genome Sequencing Platform"/>
            <consortium name="The Broad Institute Genome Sequencing Center for Infectious Disease"/>
            <person name="Earl A.M."/>
            <person name="Gilmore M.S."/>
            <person name="Lebreton F."/>
            <person name="Walker B."/>
            <person name="Young S.K."/>
            <person name="Zeng Q."/>
            <person name="Gargeya S."/>
            <person name="Fitzgerald M."/>
            <person name="Haas B."/>
            <person name="Abouelleil A."/>
            <person name="Alvarado L."/>
            <person name="Arachchi H.M."/>
            <person name="Berlin A.M."/>
            <person name="Chapman S.B."/>
            <person name="Dewar J."/>
            <person name="Goldberg J."/>
            <person name="Griggs A."/>
            <person name="Gujja S."/>
            <person name="Hansen M."/>
            <person name="Howarth C."/>
            <person name="Imamovic A."/>
            <person name="Larimer J."/>
            <person name="McCowan C."/>
            <person name="Murphy C."/>
            <person name="Neiman D."/>
            <person name="Pearson M."/>
            <person name="Priest M."/>
            <person name="Roberts A."/>
            <person name="Saif S."/>
            <person name="Shea T."/>
            <person name="Sisk P."/>
            <person name="Sykes S."/>
            <person name="Wortman J."/>
            <person name="Nusbaum C."/>
            <person name="Birren B."/>
        </authorList>
    </citation>
    <scope>NUCLEOTIDE SEQUENCE [LARGE SCALE GENOMIC DNA]</scope>
    <source>
        <strain evidence="2 4">ATCC BAA-383</strain>
    </source>
</reference>
<feature type="transmembrane region" description="Helical" evidence="1">
    <location>
        <begin position="20"/>
        <end position="38"/>
    </location>
</feature>
<dbReference type="AlphaFoldDB" id="R2TNM4"/>
<comment type="caution">
    <text evidence="2">The sequence shown here is derived from an EMBL/GenBank/DDBJ whole genome shotgun (WGS) entry which is preliminary data.</text>
</comment>
<keyword evidence="1" id="KW-0472">Membrane</keyword>
<dbReference type="Pfam" id="PF12679">
    <property type="entry name" value="ABC2_membrane_2"/>
    <property type="match status" value="1"/>
</dbReference>
<accession>R2TNM4</accession>
<dbReference type="EMBL" id="ASWB01000001">
    <property type="protein sequence ID" value="EOT73713.1"/>
    <property type="molecule type" value="Genomic_DNA"/>
</dbReference>
<dbReference type="HOGENOM" id="CLU_050687_0_1_9"/>
<dbReference type="PANTHER" id="PTHR37305">
    <property type="entry name" value="INTEGRAL MEMBRANE PROTEIN-RELATED"/>
    <property type="match status" value="1"/>
</dbReference>
<dbReference type="EMBL" id="AJAS01000013">
    <property type="protein sequence ID" value="EOI01752.1"/>
    <property type="molecule type" value="Genomic_DNA"/>
</dbReference>
<evidence type="ECO:0000256" key="1">
    <source>
        <dbReference type="SAM" id="Phobius"/>
    </source>
</evidence>
<feature type="transmembrane region" description="Helical" evidence="1">
    <location>
        <begin position="240"/>
        <end position="262"/>
    </location>
</feature>
<dbReference type="STRING" id="155617.RV09_GL000672"/>
<dbReference type="GO" id="GO:0005886">
    <property type="term" value="C:plasma membrane"/>
    <property type="evidence" value="ECO:0007669"/>
    <property type="project" value="UniProtKB-SubCell"/>
</dbReference>
<evidence type="ECO:0008006" key="6">
    <source>
        <dbReference type="Google" id="ProtNLM"/>
    </source>
</evidence>
<dbReference type="Proteomes" id="UP000014157">
    <property type="component" value="Unassembled WGS sequence"/>
</dbReference>
<reference evidence="3 5" key="2">
    <citation type="submission" date="2013-03" db="EMBL/GenBank/DDBJ databases">
        <title>The Genome Sequence of Enterococcus moraviensis BAA-383 (PacBio/Illumina hybrid assembly).</title>
        <authorList>
            <consortium name="The Broad Institute Genomics Platform"/>
            <consortium name="The Broad Institute Genome Sequencing Center for Infectious Disease"/>
            <person name="Earl A."/>
            <person name="Russ C."/>
            <person name="Gilmore M."/>
            <person name="Surin D."/>
            <person name="Walker B."/>
            <person name="Young S."/>
            <person name="Zeng Q."/>
            <person name="Gargeya S."/>
            <person name="Fitzgerald M."/>
            <person name="Haas B."/>
            <person name="Abouelleil A."/>
            <person name="Allen A.W."/>
            <person name="Alvarado L."/>
            <person name="Arachchi H.M."/>
            <person name="Berlin A.M."/>
            <person name="Chapman S.B."/>
            <person name="Gainer-Dewar J."/>
            <person name="Goldberg J."/>
            <person name="Griggs A."/>
            <person name="Gujja S."/>
            <person name="Hansen M."/>
            <person name="Howarth C."/>
            <person name="Imamovic A."/>
            <person name="Ireland A."/>
            <person name="Larimer J."/>
            <person name="McCowan C."/>
            <person name="Murphy C."/>
            <person name="Pearson M."/>
            <person name="Poon T.W."/>
            <person name="Priest M."/>
            <person name="Roberts A."/>
            <person name="Saif S."/>
            <person name="Shea T."/>
            <person name="Sisk P."/>
            <person name="Sykes S."/>
            <person name="Wortman J."/>
            <person name="Nusbaum C."/>
            <person name="Birren B."/>
        </authorList>
    </citation>
    <scope>NUCLEOTIDE SEQUENCE [LARGE SCALE GENOMIC DNA]</scope>
    <source>
        <strain evidence="3 5">ATCC BAA-383</strain>
    </source>
</reference>
<protein>
    <recommendedName>
        <fullName evidence="6">ABC transporter permease</fullName>
    </recommendedName>
</protein>
<proteinExistence type="predicted"/>
<dbReference type="RefSeq" id="WP_010764550.1">
    <property type="nucleotide sequence ID" value="NZ_ASWB01000001.1"/>
</dbReference>
<name>R2TNM4_9ENTE</name>
<keyword evidence="1" id="KW-0812">Transmembrane</keyword>
<keyword evidence="1" id="KW-1133">Transmembrane helix</keyword>
<gene>
    <name evidence="3" type="ORF">I586_00707</name>
    <name evidence="2" type="ORF">UAY_01160</name>
</gene>
<feature type="transmembrane region" description="Helical" evidence="1">
    <location>
        <begin position="58"/>
        <end position="78"/>
    </location>
</feature>
<evidence type="ECO:0000313" key="4">
    <source>
        <dbReference type="Proteomes" id="UP000013781"/>
    </source>
</evidence>
<dbReference type="GO" id="GO:0140359">
    <property type="term" value="F:ABC-type transporter activity"/>
    <property type="evidence" value="ECO:0007669"/>
    <property type="project" value="InterPro"/>
</dbReference>
<evidence type="ECO:0000313" key="3">
    <source>
        <dbReference type="EMBL" id="EOT73713.1"/>
    </source>
</evidence>
<organism evidence="2 4">
    <name type="scientific">Enterococcus moraviensis ATCC BAA-383</name>
    <dbReference type="NCBI Taxonomy" id="1158609"/>
    <lineage>
        <taxon>Bacteria</taxon>
        <taxon>Bacillati</taxon>
        <taxon>Bacillota</taxon>
        <taxon>Bacilli</taxon>
        <taxon>Lactobacillales</taxon>
        <taxon>Enterococcaceae</taxon>
        <taxon>Enterococcus</taxon>
    </lineage>
</organism>
<evidence type="ECO:0000313" key="2">
    <source>
        <dbReference type="EMBL" id="EOI01752.1"/>
    </source>
</evidence>
<sequence>MGILIRNEWEKLIKKKSSWIMWIVLVAMTFGITLLVRSTAKSQSGEVMMKANDLFASLTEMTSFLNLFVVIVAASIVAEEFSRGTIKFLLIRPYTRSQILFSKFIVCLIYSAIGTVILYVSSLISANLLLKSQSPFAVVEGYHGWNALTVAGAYAGANLLLLLLYITITLFISAAIRSQSLAVGIGLGVLFGSNIINSFLNVVIPKYEWLKWNPFNMLNIKNTIMDDIGAQNSYPAYLNFWQMTGGILIYSVMIYVVMQLLFKKRDVSLN</sequence>
<dbReference type="PATRIC" id="fig|1158609.3.peg.1117"/>
<feature type="transmembrane region" description="Helical" evidence="1">
    <location>
        <begin position="180"/>
        <end position="204"/>
    </location>
</feature>
<dbReference type="OrthoDB" id="2295852at2"/>
<dbReference type="Proteomes" id="UP000013781">
    <property type="component" value="Unassembled WGS sequence"/>
</dbReference>
<dbReference type="eggNOG" id="COG1277">
    <property type="taxonomic scope" value="Bacteria"/>
</dbReference>
<keyword evidence="5" id="KW-1185">Reference proteome</keyword>